<keyword evidence="5" id="KW-0378">Hydrolase</keyword>
<dbReference type="PANTHER" id="PTHR11241:SF0">
    <property type="entry name" value="DEOXYURIDINE 5'-TRIPHOSPHATE NUCLEOTIDOHYDROLASE"/>
    <property type="match status" value="1"/>
</dbReference>
<keyword evidence="6" id="KW-0460">Magnesium</keyword>
<dbReference type="GO" id="GO:0046081">
    <property type="term" value="P:dUTP catabolic process"/>
    <property type="evidence" value="ECO:0007669"/>
    <property type="project" value="InterPro"/>
</dbReference>
<dbReference type="Proteomes" id="UP000315075">
    <property type="component" value="Segment"/>
</dbReference>
<dbReference type="InterPro" id="IPR029054">
    <property type="entry name" value="dUTPase-like"/>
</dbReference>
<evidence type="ECO:0000256" key="4">
    <source>
        <dbReference type="ARBA" id="ARBA00012379"/>
    </source>
</evidence>
<comment type="cofactor">
    <cofactor evidence="1">
        <name>Mg(2+)</name>
        <dbReference type="ChEBI" id="CHEBI:18420"/>
    </cofactor>
</comment>
<evidence type="ECO:0000256" key="8">
    <source>
        <dbReference type="ARBA" id="ARBA00047686"/>
    </source>
</evidence>
<reference evidence="10 11" key="1">
    <citation type="journal article" date="2014" name="J. Gen. Virol.">
        <title>Whole-genome sequences of two turkey adenovirus types reveal the existence of two unknown lineages that merit the establishment of novel species within the genus Aviadenovirus.</title>
        <authorList>
            <person name="Marek A."/>
            <person name="Ballmann M.Z."/>
            <person name="Kosiol C."/>
            <person name="Harrach B."/>
            <person name="Schlotterer C."/>
            <person name="Hess M."/>
        </authorList>
    </citation>
    <scope>NUCLEOTIDE SEQUENCE [LARGE SCALE GENOMIC DNA]</scope>
    <source>
        <strain evidence="10">D1648</strain>
    </source>
</reference>
<dbReference type="InterPro" id="IPR008181">
    <property type="entry name" value="dUTPase"/>
</dbReference>
<keyword evidence="7" id="KW-0546">Nucleotide metabolism</keyword>
<dbReference type="GO" id="GO:0004170">
    <property type="term" value="F:dUTP diphosphatase activity"/>
    <property type="evidence" value="ECO:0007669"/>
    <property type="project" value="UniProtKB-EC"/>
</dbReference>
<dbReference type="EMBL" id="KF477314">
    <property type="protein sequence ID" value="AGX93362.1"/>
    <property type="molecule type" value="Genomic_DNA"/>
</dbReference>
<evidence type="ECO:0000259" key="9">
    <source>
        <dbReference type="Pfam" id="PF00692"/>
    </source>
</evidence>
<evidence type="ECO:0000256" key="3">
    <source>
        <dbReference type="ARBA" id="ARBA00006581"/>
    </source>
</evidence>
<dbReference type="InterPro" id="IPR033704">
    <property type="entry name" value="dUTPase_trimeric"/>
</dbReference>
<protein>
    <recommendedName>
        <fullName evidence="4">dUTP diphosphatase</fullName>
        <ecNumber evidence="4">3.6.1.23</ecNumber>
    </recommendedName>
</protein>
<dbReference type="CDD" id="cd07557">
    <property type="entry name" value="trimeric_dUTPase"/>
    <property type="match status" value="1"/>
</dbReference>
<evidence type="ECO:0000313" key="11">
    <source>
        <dbReference type="Proteomes" id="UP000315075"/>
    </source>
</evidence>
<name>U5NHX8_9ADEN</name>
<evidence type="ECO:0000313" key="10">
    <source>
        <dbReference type="EMBL" id="AGX93362.1"/>
    </source>
</evidence>
<accession>U5NHX8</accession>
<evidence type="ECO:0000256" key="1">
    <source>
        <dbReference type="ARBA" id="ARBA00001946"/>
    </source>
</evidence>
<evidence type="ECO:0000256" key="7">
    <source>
        <dbReference type="ARBA" id="ARBA00023080"/>
    </source>
</evidence>
<comment type="catalytic activity">
    <reaction evidence="8">
        <text>dUTP + H2O = dUMP + diphosphate + H(+)</text>
        <dbReference type="Rhea" id="RHEA:10248"/>
        <dbReference type="ChEBI" id="CHEBI:15377"/>
        <dbReference type="ChEBI" id="CHEBI:15378"/>
        <dbReference type="ChEBI" id="CHEBI:33019"/>
        <dbReference type="ChEBI" id="CHEBI:61555"/>
        <dbReference type="ChEBI" id="CHEBI:246422"/>
        <dbReference type="EC" id="3.6.1.23"/>
    </reaction>
</comment>
<comment type="function">
    <text evidence="2">This enzyme is involved in nucleotide metabolism: it produces dUMP, the immediate precursor of thymidine nucleotides and it decreases the intracellular concentration of dUTP so that uracil cannot be incorporated into DNA.</text>
</comment>
<dbReference type="NCBIfam" id="NF001862">
    <property type="entry name" value="PRK00601.1"/>
    <property type="match status" value="1"/>
</dbReference>
<evidence type="ECO:0000256" key="2">
    <source>
        <dbReference type="ARBA" id="ARBA00003495"/>
    </source>
</evidence>
<dbReference type="GO" id="GO:0006226">
    <property type="term" value="P:dUMP biosynthetic process"/>
    <property type="evidence" value="ECO:0007669"/>
    <property type="project" value="InterPro"/>
</dbReference>
<dbReference type="PANTHER" id="PTHR11241">
    <property type="entry name" value="DEOXYURIDINE 5'-TRIPHOSPHATE NUCLEOTIDOHYDROLASE"/>
    <property type="match status" value="1"/>
</dbReference>
<dbReference type="NCBIfam" id="TIGR00576">
    <property type="entry name" value="dut"/>
    <property type="match status" value="1"/>
</dbReference>
<dbReference type="SUPFAM" id="SSF51283">
    <property type="entry name" value="dUTPase-like"/>
    <property type="match status" value="1"/>
</dbReference>
<dbReference type="FunFam" id="2.70.40.10:FF:000004">
    <property type="entry name" value="Deoxyuridine triphosphatase"/>
    <property type="match status" value="1"/>
</dbReference>
<evidence type="ECO:0000256" key="6">
    <source>
        <dbReference type="ARBA" id="ARBA00022842"/>
    </source>
</evidence>
<proteinExistence type="inferred from homology"/>
<dbReference type="GO" id="GO:0000287">
    <property type="term" value="F:magnesium ion binding"/>
    <property type="evidence" value="ECO:0007669"/>
    <property type="project" value="InterPro"/>
</dbReference>
<organism evidence="10 11">
    <name type="scientific">turkey adenovirus 5</name>
    <dbReference type="NCBI Taxonomy" id="1408258"/>
    <lineage>
        <taxon>Viruses</taxon>
        <taxon>Varidnaviria</taxon>
        <taxon>Bamfordvirae</taxon>
        <taxon>Preplasmiviricota</taxon>
        <taxon>Polisuviricotina</taxon>
        <taxon>Pharingeaviricetes</taxon>
        <taxon>Rowavirales</taxon>
        <taxon>Adenoviridae</taxon>
        <taxon>Aviadenovirus</taxon>
        <taxon>Aviadenovirus gallopavoquintum</taxon>
        <taxon>Turkey aviadenovirus D</taxon>
    </lineage>
</organism>
<dbReference type="Gene3D" id="2.70.40.10">
    <property type="match status" value="1"/>
</dbReference>
<dbReference type="Pfam" id="PF00692">
    <property type="entry name" value="dUTPase"/>
    <property type="match status" value="1"/>
</dbReference>
<dbReference type="EC" id="3.6.1.23" evidence="4"/>
<comment type="similarity">
    <text evidence="3">Belongs to the dUTPase family.</text>
</comment>
<evidence type="ECO:0000256" key="5">
    <source>
        <dbReference type="ARBA" id="ARBA00022801"/>
    </source>
</evidence>
<dbReference type="InterPro" id="IPR036157">
    <property type="entry name" value="dUTPase-like_sf"/>
</dbReference>
<sequence length="176" mass="19070">MSATCPSASSEDIQPVPRLYFVKMSPHALPPLRASQGAAGYDLFSAYDITVPAHGRAVVPTDLMLRFPEGCYGRIAPRSGLATKFFIDVGAGVIDPDYRGNVSVVLFNFADSSFSIRRGDRIAQLILERMCVPELAELADLDWTQRGADGFGSTGLSQEPSQRSVLEWLTAPSSRS</sequence>
<feature type="domain" description="dUTPase-like" evidence="9">
    <location>
        <begin position="31"/>
        <end position="155"/>
    </location>
</feature>